<keyword evidence="1" id="KW-1133">Transmembrane helix</keyword>
<dbReference type="AlphaFoldDB" id="A0A016UHZ1"/>
<protein>
    <submittedName>
        <fullName evidence="2">Uncharacterized protein</fullName>
    </submittedName>
</protein>
<evidence type="ECO:0000313" key="3">
    <source>
        <dbReference type="Proteomes" id="UP000024635"/>
    </source>
</evidence>
<name>A0A016UHZ1_9BILA</name>
<accession>A0A016UHZ1</accession>
<gene>
    <name evidence="2" type="primary">Acey_s0041.g422</name>
    <name evidence="2" type="ORF">Y032_0041g422</name>
</gene>
<keyword evidence="1" id="KW-0472">Membrane</keyword>
<dbReference type="Proteomes" id="UP000024635">
    <property type="component" value="Unassembled WGS sequence"/>
</dbReference>
<evidence type="ECO:0000313" key="2">
    <source>
        <dbReference type="EMBL" id="EYC14238.1"/>
    </source>
</evidence>
<sequence length="147" mass="16902">MAVTYSRPRQARRATASRALESISFVVIMLLLVMKHEKSEMIIKVRRKMPRSSTQTLDDNDSGECGEVARRPCRGRGWVAAIDAHCIFNPRRVSMPQHCRSHLFFRHITVQNSSVSCSVSDLQDRLSRTRSFGNYCRRCGDRRMAIE</sequence>
<dbReference type="EMBL" id="JARK01001377">
    <property type="protein sequence ID" value="EYC14238.1"/>
    <property type="molecule type" value="Genomic_DNA"/>
</dbReference>
<reference evidence="3" key="1">
    <citation type="journal article" date="2015" name="Nat. Genet.">
        <title>The genome and transcriptome of the zoonotic hookworm Ancylostoma ceylanicum identify infection-specific gene families.</title>
        <authorList>
            <person name="Schwarz E.M."/>
            <person name="Hu Y."/>
            <person name="Antoshechkin I."/>
            <person name="Miller M.M."/>
            <person name="Sternberg P.W."/>
            <person name="Aroian R.V."/>
        </authorList>
    </citation>
    <scope>NUCLEOTIDE SEQUENCE</scope>
    <source>
        <strain evidence="3">HY135</strain>
    </source>
</reference>
<comment type="caution">
    <text evidence="2">The sequence shown here is derived from an EMBL/GenBank/DDBJ whole genome shotgun (WGS) entry which is preliminary data.</text>
</comment>
<keyword evidence="3" id="KW-1185">Reference proteome</keyword>
<organism evidence="2 3">
    <name type="scientific">Ancylostoma ceylanicum</name>
    <dbReference type="NCBI Taxonomy" id="53326"/>
    <lineage>
        <taxon>Eukaryota</taxon>
        <taxon>Metazoa</taxon>
        <taxon>Ecdysozoa</taxon>
        <taxon>Nematoda</taxon>
        <taxon>Chromadorea</taxon>
        <taxon>Rhabditida</taxon>
        <taxon>Rhabditina</taxon>
        <taxon>Rhabditomorpha</taxon>
        <taxon>Strongyloidea</taxon>
        <taxon>Ancylostomatidae</taxon>
        <taxon>Ancylostomatinae</taxon>
        <taxon>Ancylostoma</taxon>
    </lineage>
</organism>
<proteinExistence type="predicted"/>
<feature type="transmembrane region" description="Helical" evidence="1">
    <location>
        <begin position="15"/>
        <end position="34"/>
    </location>
</feature>
<evidence type="ECO:0000256" key="1">
    <source>
        <dbReference type="SAM" id="Phobius"/>
    </source>
</evidence>
<keyword evidence="1" id="KW-0812">Transmembrane</keyword>